<dbReference type="PANTHER" id="PTHR42894">
    <property type="entry name" value="N-(5'-PHOSPHORIBOSYL)ANTHRANILATE ISOMERASE"/>
    <property type="match status" value="1"/>
</dbReference>
<sequence>MKLKVCGMRSEENIRDLITQINPDWMGLIFYPKSPRFVPQNLADSIVDLPIRKVGVFVNASLDEINASIRDFGIQTIQLHGEESLEFTKLVKEETGLEIFKVFSIKDDIAWETLEVFVPFVDYFLFDTFTKGYGGSGKTFDWEVLKNYPFEKPFLLSGGLSIENIPDIQKLKSEIPQLIGLDINSKFEIEPALKEIGKIRAFKERISSVV</sequence>
<comment type="similarity">
    <text evidence="9">Belongs to the TrpF family.</text>
</comment>
<evidence type="ECO:0000256" key="2">
    <source>
        <dbReference type="ARBA" id="ARBA00004664"/>
    </source>
</evidence>
<evidence type="ECO:0000256" key="8">
    <source>
        <dbReference type="ARBA" id="ARBA00023235"/>
    </source>
</evidence>
<evidence type="ECO:0000313" key="11">
    <source>
        <dbReference type="EMBL" id="MCH7398210.1"/>
    </source>
</evidence>
<name>A0ABS9UNL1_9BACT</name>
<keyword evidence="8 9" id="KW-0413">Isomerase</keyword>
<keyword evidence="7 9" id="KW-0057">Aromatic amino acid biosynthesis</keyword>
<evidence type="ECO:0000256" key="6">
    <source>
        <dbReference type="ARBA" id="ARBA00022822"/>
    </source>
</evidence>
<dbReference type="SUPFAM" id="SSF51366">
    <property type="entry name" value="Ribulose-phoshate binding barrel"/>
    <property type="match status" value="1"/>
</dbReference>
<organism evidence="11 12">
    <name type="scientific">Belliella calami</name>
    <dbReference type="NCBI Taxonomy" id="2923436"/>
    <lineage>
        <taxon>Bacteria</taxon>
        <taxon>Pseudomonadati</taxon>
        <taxon>Bacteroidota</taxon>
        <taxon>Cytophagia</taxon>
        <taxon>Cytophagales</taxon>
        <taxon>Cyclobacteriaceae</taxon>
        <taxon>Belliella</taxon>
    </lineage>
</organism>
<dbReference type="HAMAP" id="MF_00135">
    <property type="entry name" value="PRAI"/>
    <property type="match status" value="1"/>
</dbReference>
<evidence type="ECO:0000256" key="9">
    <source>
        <dbReference type="HAMAP-Rule" id="MF_00135"/>
    </source>
</evidence>
<dbReference type="CDD" id="cd00405">
    <property type="entry name" value="PRAI"/>
    <property type="match status" value="1"/>
</dbReference>
<gene>
    <name evidence="9" type="primary">trpF</name>
    <name evidence="11" type="ORF">MM236_09430</name>
</gene>
<evidence type="ECO:0000256" key="5">
    <source>
        <dbReference type="ARBA" id="ARBA00022605"/>
    </source>
</evidence>
<evidence type="ECO:0000313" key="12">
    <source>
        <dbReference type="Proteomes" id="UP001165488"/>
    </source>
</evidence>
<keyword evidence="6 9" id="KW-0822">Tryptophan biosynthesis</keyword>
<keyword evidence="12" id="KW-1185">Reference proteome</keyword>
<reference evidence="11" key="1">
    <citation type="submission" date="2022-03" db="EMBL/GenBank/DDBJ databases">
        <title>De novo assembled genomes of Belliella spp. (Cyclobacteriaceae) strains.</title>
        <authorList>
            <person name="Szabo A."/>
            <person name="Korponai K."/>
            <person name="Felfoldi T."/>
        </authorList>
    </citation>
    <scope>NUCLEOTIDE SEQUENCE</scope>
    <source>
        <strain evidence="11">DSM 107340</strain>
    </source>
</reference>
<dbReference type="Gene3D" id="3.20.20.70">
    <property type="entry name" value="Aldolase class I"/>
    <property type="match status" value="1"/>
</dbReference>
<comment type="caution">
    <text evidence="11">The sequence shown here is derived from an EMBL/GenBank/DDBJ whole genome shotgun (WGS) entry which is preliminary data.</text>
</comment>
<keyword evidence="5 9" id="KW-0028">Amino-acid biosynthesis</keyword>
<dbReference type="PANTHER" id="PTHR42894:SF1">
    <property type="entry name" value="N-(5'-PHOSPHORIBOSYL)ANTHRANILATE ISOMERASE"/>
    <property type="match status" value="1"/>
</dbReference>
<comment type="pathway">
    <text evidence="2 9">Amino-acid biosynthesis; L-tryptophan biosynthesis; L-tryptophan from chorismate: step 3/5.</text>
</comment>
<dbReference type="EMBL" id="JAKZGS010000006">
    <property type="protein sequence ID" value="MCH7398210.1"/>
    <property type="molecule type" value="Genomic_DNA"/>
</dbReference>
<dbReference type="Pfam" id="PF00697">
    <property type="entry name" value="PRAI"/>
    <property type="match status" value="1"/>
</dbReference>
<protein>
    <recommendedName>
        <fullName evidence="4 9">N-(5'-phosphoribosyl)anthranilate isomerase</fullName>
        <shortName evidence="9">PRAI</shortName>
        <ecNumber evidence="3 9">5.3.1.24</ecNumber>
    </recommendedName>
</protein>
<evidence type="ECO:0000256" key="1">
    <source>
        <dbReference type="ARBA" id="ARBA00001164"/>
    </source>
</evidence>
<dbReference type="Proteomes" id="UP001165488">
    <property type="component" value="Unassembled WGS sequence"/>
</dbReference>
<dbReference type="GO" id="GO:0016853">
    <property type="term" value="F:isomerase activity"/>
    <property type="evidence" value="ECO:0007669"/>
    <property type="project" value="UniProtKB-KW"/>
</dbReference>
<proteinExistence type="inferred from homology"/>
<dbReference type="InterPro" id="IPR011060">
    <property type="entry name" value="RibuloseP-bd_barrel"/>
</dbReference>
<evidence type="ECO:0000259" key="10">
    <source>
        <dbReference type="Pfam" id="PF00697"/>
    </source>
</evidence>
<evidence type="ECO:0000256" key="3">
    <source>
        <dbReference type="ARBA" id="ARBA00012572"/>
    </source>
</evidence>
<dbReference type="RefSeq" id="WP_241274725.1">
    <property type="nucleotide sequence ID" value="NZ_JAKZGS010000006.1"/>
</dbReference>
<comment type="catalytic activity">
    <reaction evidence="1 9">
        <text>N-(5-phospho-beta-D-ribosyl)anthranilate = 1-(2-carboxyphenylamino)-1-deoxy-D-ribulose 5-phosphate</text>
        <dbReference type="Rhea" id="RHEA:21540"/>
        <dbReference type="ChEBI" id="CHEBI:18277"/>
        <dbReference type="ChEBI" id="CHEBI:58613"/>
        <dbReference type="EC" id="5.3.1.24"/>
    </reaction>
</comment>
<dbReference type="InterPro" id="IPR001240">
    <property type="entry name" value="PRAI_dom"/>
</dbReference>
<dbReference type="InterPro" id="IPR044643">
    <property type="entry name" value="TrpF_fam"/>
</dbReference>
<evidence type="ECO:0000256" key="7">
    <source>
        <dbReference type="ARBA" id="ARBA00023141"/>
    </source>
</evidence>
<accession>A0ABS9UNL1</accession>
<feature type="domain" description="N-(5'phosphoribosyl) anthranilate isomerase (PRAI)" evidence="10">
    <location>
        <begin position="4"/>
        <end position="203"/>
    </location>
</feature>
<evidence type="ECO:0000256" key="4">
    <source>
        <dbReference type="ARBA" id="ARBA00022272"/>
    </source>
</evidence>
<dbReference type="InterPro" id="IPR013785">
    <property type="entry name" value="Aldolase_TIM"/>
</dbReference>
<dbReference type="EC" id="5.3.1.24" evidence="3 9"/>